<name>A0A5K0U9Z8_9VIRU</name>
<evidence type="ECO:0000313" key="2">
    <source>
        <dbReference type="EMBL" id="VBB18520.1"/>
    </source>
</evidence>
<dbReference type="Proteomes" id="UP000594342">
    <property type="component" value="Unassembled WGS sequence"/>
</dbReference>
<reference evidence="2 3" key="1">
    <citation type="submission" date="2018-10" db="EMBL/GenBank/DDBJ databases">
        <authorList>
            <consortium name="IHU Genomes"/>
        </authorList>
    </citation>
    <scope>NUCLEOTIDE SEQUENCE [LARGE SCALE GENOMIC DNA]</scope>
    <source>
        <strain evidence="2 3">A1</strain>
    </source>
</reference>
<protein>
    <submittedName>
        <fullName evidence="2">Uncharacterized protein</fullName>
    </submittedName>
</protein>
<feature type="compositionally biased region" description="Polar residues" evidence="1">
    <location>
        <begin position="84"/>
        <end position="94"/>
    </location>
</feature>
<comment type="caution">
    <text evidence="2">The sequence shown here is derived from an EMBL/GenBank/DDBJ whole genome shotgun (WGS) entry which is preliminary data.</text>
</comment>
<feature type="region of interest" description="Disordered" evidence="1">
    <location>
        <begin position="80"/>
        <end position="108"/>
    </location>
</feature>
<feature type="region of interest" description="Disordered" evidence="1">
    <location>
        <begin position="30"/>
        <end position="63"/>
    </location>
</feature>
<keyword evidence="3" id="KW-1185">Reference proteome</keyword>
<proteinExistence type="predicted"/>
<dbReference type="EMBL" id="UPSH01000001">
    <property type="protein sequence ID" value="VBB18520.1"/>
    <property type="molecule type" value="Genomic_DNA"/>
</dbReference>
<accession>A0A5K0U9Z8</accession>
<sequence>MDLIKILCVVFVIKRRDFQNLSQIYRDTKEREKTISTRPFRTVVRPQNMTNTPNVADQKKNNTDDRFFWGNREKFTPHSFPVSIPTTSIPTLPYSTTTKGSISSKSRH</sequence>
<feature type="compositionally biased region" description="Low complexity" evidence="1">
    <location>
        <begin position="95"/>
        <end position="108"/>
    </location>
</feature>
<gene>
    <name evidence="2" type="ORF">YASMINEVIRUS_983</name>
</gene>
<evidence type="ECO:0000313" key="3">
    <source>
        <dbReference type="Proteomes" id="UP000594342"/>
    </source>
</evidence>
<organism evidence="2 3">
    <name type="scientific">Yasminevirus sp. GU-2018</name>
    <dbReference type="NCBI Taxonomy" id="2420051"/>
    <lineage>
        <taxon>Viruses</taxon>
        <taxon>Varidnaviria</taxon>
        <taxon>Bamfordvirae</taxon>
        <taxon>Nucleocytoviricota</taxon>
        <taxon>Megaviricetes</taxon>
        <taxon>Imitervirales</taxon>
        <taxon>Mimiviridae</taxon>
        <taxon>Klosneuvirinae</taxon>
        <taxon>Yasminevirus</taxon>
        <taxon>Yasminevirus saudimassiliense</taxon>
    </lineage>
</organism>
<feature type="compositionally biased region" description="Polar residues" evidence="1">
    <location>
        <begin position="45"/>
        <end position="55"/>
    </location>
</feature>
<evidence type="ECO:0000256" key="1">
    <source>
        <dbReference type="SAM" id="MobiDB-lite"/>
    </source>
</evidence>